<accession>A0A2U8VNV2</accession>
<proteinExistence type="predicted"/>
<reference evidence="1 2" key="1">
    <citation type="submission" date="2018-05" db="EMBL/GenBank/DDBJ databases">
        <title>Complete Genome Sequence of Methylobacterium sp. 17Sr1-43.</title>
        <authorList>
            <person name="Srinivasan S."/>
        </authorList>
    </citation>
    <scope>NUCLEOTIDE SEQUENCE [LARGE SCALE GENOMIC DNA]</scope>
    <source>
        <strain evidence="1 2">17Sr1-43</strain>
    </source>
</reference>
<sequence>MALITPLRKRRLADHGPGEPYERRPETTAQLEELVLLSRDELVERCEIPRGNPQYVETECLLYFVRSTRIDNSDRYFDRLYAQLLKRVLKRLPNAERAGGEVESYSTGEIRDRMFDRFVTLLSEDHHLYSEKLDFFEIRFESAMSRLRVDAERKVWREENRTTGLSYDDESGELSKEVEHAAGEYDPFDVAEKSSTNYRLRLDAAIDELPAEQIRIIEMLRLGIPIDSNETFAVTIAKTLGRSEKTIRTYRDKAYLAIERFMRDGDDR</sequence>
<gene>
    <name evidence="1" type="ORF">DK427_04825</name>
</gene>
<evidence type="ECO:0000313" key="1">
    <source>
        <dbReference type="EMBL" id="AWN35148.1"/>
    </source>
</evidence>
<name>A0A2U8VNV2_9HYPH</name>
<dbReference type="SUPFAM" id="SSF88659">
    <property type="entry name" value="Sigma3 and sigma4 domains of RNA polymerase sigma factors"/>
    <property type="match status" value="1"/>
</dbReference>
<dbReference type="KEGG" id="meti:DK427_04825"/>
<evidence type="ECO:0000313" key="2">
    <source>
        <dbReference type="Proteomes" id="UP000246058"/>
    </source>
</evidence>
<dbReference type="InterPro" id="IPR013324">
    <property type="entry name" value="RNA_pol_sigma_r3/r4-like"/>
</dbReference>
<keyword evidence="2" id="KW-1185">Reference proteome</keyword>
<dbReference type="OrthoDB" id="7548639at2"/>
<organism evidence="1 2">
    <name type="scientific">Methylobacterium radiodurans</name>
    <dbReference type="NCBI Taxonomy" id="2202828"/>
    <lineage>
        <taxon>Bacteria</taxon>
        <taxon>Pseudomonadati</taxon>
        <taxon>Pseudomonadota</taxon>
        <taxon>Alphaproteobacteria</taxon>
        <taxon>Hyphomicrobiales</taxon>
        <taxon>Methylobacteriaceae</taxon>
        <taxon>Methylobacterium</taxon>
    </lineage>
</organism>
<protein>
    <submittedName>
        <fullName evidence="1">Response regulator receiver protein</fullName>
    </submittedName>
</protein>
<dbReference type="EMBL" id="CP029551">
    <property type="protein sequence ID" value="AWN35148.1"/>
    <property type="molecule type" value="Genomic_DNA"/>
</dbReference>
<dbReference type="Proteomes" id="UP000246058">
    <property type="component" value="Chromosome"/>
</dbReference>
<dbReference type="AlphaFoldDB" id="A0A2U8VNV2"/>